<dbReference type="Proteomes" id="UP000752012">
    <property type="component" value="Unassembled WGS sequence"/>
</dbReference>
<feature type="transmembrane region" description="Helical" evidence="1">
    <location>
        <begin position="368"/>
        <end position="395"/>
    </location>
</feature>
<dbReference type="RefSeq" id="WP_168004875.1">
    <property type="nucleotide sequence ID" value="NZ_JAATHJ010000003.1"/>
</dbReference>
<feature type="transmembrane region" description="Helical" evidence="1">
    <location>
        <begin position="61"/>
        <end position="81"/>
    </location>
</feature>
<sequence length="408" mass="47206">MQQRQELTMHNDPMELWHVRRRDYWILAMKYLRLIGNSGFVFTLYILMLFGSYYYGPFLEWLPETFPAALFFAGVFTLMAVRGRVRTFLKPADLVFILPMEKRLNAYFRASYIYSFAMEIFWMMTLLFLLTPLFLDRIAFGWEPFLWTVGVLAAAKAWNLAFSFEEQKLQDVRFYRAGVVVRASATFALLYAAFAGYTAAVFVSLAVLLVLYVILRNRTGLLNWERVIRLEENMVRTFFRMADNFTDVPQLRKDVKERKLLSYLLRNISYGKQFTYRYLLGRALIRSGDYSGIWIRLTAVGVVFILAVHITWGVWLVAALFSYMTVRQLETMTYHFDTNQMLPLYPIDHKDRYHAAGWWIMRAGGMQAVVFGLAALPDAAAALPAFAAAAAVSVYSARVRLKKQADAA</sequence>
<dbReference type="PIRSF" id="PIRSF037259">
    <property type="entry name" value="EcsB_ABC"/>
    <property type="match status" value="1"/>
</dbReference>
<reference evidence="2 3" key="1">
    <citation type="submission" date="2020-03" db="EMBL/GenBank/DDBJ databases">
        <title>Assessment of the enzymatic potential of alkaline-tolerant lipase obtained from Bacillus luteus H11 (technogenic soil) for the bioremediation of saline soils contaminated with petroleum substances.</title>
        <authorList>
            <person name="Kalwasinska A."/>
        </authorList>
    </citation>
    <scope>NUCLEOTIDE SEQUENCE [LARGE SCALE GENOMIC DNA]</scope>
    <source>
        <strain evidence="2 3">H11</strain>
    </source>
</reference>
<proteinExistence type="predicted"/>
<accession>A0A969TU43</accession>
<feature type="transmembrane region" description="Helical" evidence="1">
    <location>
        <begin position="293"/>
        <end position="324"/>
    </location>
</feature>
<feature type="transmembrane region" description="Helical" evidence="1">
    <location>
        <begin position="112"/>
        <end position="133"/>
    </location>
</feature>
<feature type="transmembrane region" description="Helical" evidence="1">
    <location>
        <begin position="31"/>
        <end position="55"/>
    </location>
</feature>
<protein>
    <submittedName>
        <fullName evidence="2">ABC transporter permease</fullName>
    </submittedName>
</protein>
<organism evidence="2 3">
    <name type="scientific">Alkalicoccus luteus</name>
    <dbReference type="NCBI Taxonomy" id="1237094"/>
    <lineage>
        <taxon>Bacteria</taxon>
        <taxon>Bacillati</taxon>
        <taxon>Bacillota</taxon>
        <taxon>Bacilli</taxon>
        <taxon>Bacillales</taxon>
        <taxon>Bacillaceae</taxon>
        <taxon>Alkalicoccus</taxon>
    </lineage>
</organism>
<comment type="caution">
    <text evidence="2">The sequence shown here is derived from an EMBL/GenBank/DDBJ whole genome shotgun (WGS) entry which is preliminary data.</text>
</comment>
<dbReference type="GO" id="GO:0016020">
    <property type="term" value="C:membrane"/>
    <property type="evidence" value="ECO:0007669"/>
    <property type="project" value="InterPro"/>
</dbReference>
<evidence type="ECO:0000256" key="1">
    <source>
        <dbReference type="SAM" id="Phobius"/>
    </source>
</evidence>
<keyword evidence="1" id="KW-0472">Membrane</keyword>
<feature type="transmembrane region" description="Helical" evidence="1">
    <location>
        <begin position="197"/>
        <end position="215"/>
    </location>
</feature>
<evidence type="ECO:0000313" key="2">
    <source>
        <dbReference type="EMBL" id="NJP36591.1"/>
    </source>
</evidence>
<dbReference type="AlphaFoldDB" id="A0A969TU43"/>
<dbReference type="EMBL" id="JAATHJ010000003">
    <property type="protein sequence ID" value="NJP36591.1"/>
    <property type="molecule type" value="Genomic_DNA"/>
</dbReference>
<gene>
    <name evidence="2" type="ORF">HCN83_03180</name>
</gene>
<name>A0A969TU43_9BACI</name>
<keyword evidence="1" id="KW-0812">Transmembrane</keyword>
<dbReference type="InterPro" id="IPR010288">
    <property type="entry name" value="EcsB_ABC"/>
</dbReference>
<dbReference type="Pfam" id="PF05975">
    <property type="entry name" value="EcsB"/>
    <property type="match status" value="1"/>
</dbReference>
<keyword evidence="1" id="KW-1133">Transmembrane helix</keyword>
<keyword evidence="3" id="KW-1185">Reference proteome</keyword>
<evidence type="ECO:0000313" key="3">
    <source>
        <dbReference type="Proteomes" id="UP000752012"/>
    </source>
</evidence>